<name>A0AAV5WHY4_9BILA</name>
<accession>A0AAV5WHY4</accession>
<reference evidence="1" key="1">
    <citation type="submission" date="2023-10" db="EMBL/GenBank/DDBJ databases">
        <title>Genome assembly of Pristionchus species.</title>
        <authorList>
            <person name="Yoshida K."/>
            <person name="Sommer R.J."/>
        </authorList>
    </citation>
    <scope>NUCLEOTIDE SEQUENCE</scope>
    <source>
        <strain evidence="1">RS5133</strain>
    </source>
</reference>
<dbReference type="Proteomes" id="UP001432322">
    <property type="component" value="Unassembled WGS sequence"/>
</dbReference>
<gene>
    <name evidence="1" type="ORF">PFISCL1PPCAC_21486</name>
</gene>
<keyword evidence="2" id="KW-1185">Reference proteome</keyword>
<organism evidence="1 2">
    <name type="scientific">Pristionchus fissidentatus</name>
    <dbReference type="NCBI Taxonomy" id="1538716"/>
    <lineage>
        <taxon>Eukaryota</taxon>
        <taxon>Metazoa</taxon>
        <taxon>Ecdysozoa</taxon>
        <taxon>Nematoda</taxon>
        <taxon>Chromadorea</taxon>
        <taxon>Rhabditida</taxon>
        <taxon>Rhabditina</taxon>
        <taxon>Diplogasteromorpha</taxon>
        <taxon>Diplogasteroidea</taxon>
        <taxon>Neodiplogasteridae</taxon>
        <taxon>Pristionchus</taxon>
    </lineage>
</organism>
<evidence type="ECO:0000313" key="1">
    <source>
        <dbReference type="EMBL" id="GMT30190.1"/>
    </source>
</evidence>
<comment type="caution">
    <text evidence="1">The sequence shown here is derived from an EMBL/GenBank/DDBJ whole genome shotgun (WGS) entry which is preliminary data.</text>
</comment>
<proteinExistence type="predicted"/>
<dbReference type="EMBL" id="BTSY01000005">
    <property type="protein sequence ID" value="GMT30190.1"/>
    <property type="molecule type" value="Genomic_DNA"/>
</dbReference>
<dbReference type="AlphaFoldDB" id="A0AAV5WHY4"/>
<sequence>MVIAEKCKSTAKVSFRMDQLKIALAMCSELGDQHAPINDPENGPVLNASFSAFDGIMREISNFGDVITTNLVDHTGECREVLKIITHFYDCIDSNTFFIRENYCVLF</sequence>
<evidence type="ECO:0008006" key="3">
    <source>
        <dbReference type="Google" id="ProtNLM"/>
    </source>
</evidence>
<protein>
    <recommendedName>
        <fullName evidence="3">Nuclear receptor</fullName>
    </recommendedName>
</protein>
<evidence type="ECO:0000313" key="2">
    <source>
        <dbReference type="Proteomes" id="UP001432322"/>
    </source>
</evidence>